<dbReference type="STRING" id="299467.A0A443QGV9"/>
<gene>
    <name evidence="2" type="ORF">B4U80_14772</name>
</gene>
<dbReference type="InterPro" id="IPR036047">
    <property type="entry name" value="F-box-like_dom_sf"/>
</dbReference>
<feature type="domain" description="F-box" evidence="1">
    <location>
        <begin position="1"/>
        <end position="44"/>
    </location>
</feature>
<proteinExistence type="predicted"/>
<evidence type="ECO:0000313" key="3">
    <source>
        <dbReference type="Proteomes" id="UP000288716"/>
    </source>
</evidence>
<dbReference type="PANTHER" id="PTHR20995">
    <property type="entry name" value="F-BOX/WD REPEAT-CONTAINING PROTEIN 5"/>
    <property type="match status" value="1"/>
</dbReference>
<protein>
    <submittedName>
        <fullName evidence="2">F-box/WD repeat-containing protein 5-like isoform X2</fullName>
    </submittedName>
</protein>
<dbReference type="GO" id="GO:0080008">
    <property type="term" value="C:Cul4-RING E3 ubiquitin ligase complex"/>
    <property type="evidence" value="ECO:0007669"/>
    <property type="project" value="InterPro"/>
</dbReference>
<dbReference type="SMART" id="SM00256">
    <property type="entry name" value="FBOX"/>
    <property type="match status" value="1"/>
</dbReference>
<dbReference type="Gene3D" id="1.20.1280.50">
    <property type="match status" value="1"/>
</dbReference>
<dbReference type="SUPFAM" id="SSF50978">
    <property type="entry name" value="WD40 repeat-like"/>
    <property type="match status" value="1"/>
</dbReference>
<sequence>MFRLPDDILFNVFLKLDFKSLCRSSQICKQWNLIAESDIIWRKRISKDFGIQSSKGSKVEYERLHCNVSRLSLITLWQTASVIHTTFSNFGQYFTSSSADGIFKVYDSVVPFHNKFQENMKGKFNWAYPAFAEFNKNDERLLVSGLTCENNGEIIIYEV</sequence>
<dbReference type="InterPro" id="IPR036322">
    <property type="entry name" value="WD40_repeat_dom_sf"/>
</dbReference>
<reference evidence="2 3" key="1">
    <citation type="journal article" date="2018" name="Gigascience">
        <title>Genomes of trombidid mites reveal novel predicted allergens and laterally-transferred genes associated with secondary metabolism.</title>
        <authorList>
            <person name="Dong X."/>
            <person name="Chaisiri K."/>
            <person name="Xia D."/>
            <person name="Armstrong S.D."/>
            <person name="Fang Y."/>
            <person name="Donnelly M.J."/>
            <person name="Kadowaki T."/>
            <person name="McGarry J.W."/>
            <person name="Darby A.C."/>
            <person name="Makepeace B.L."/>
        </authorList>
    </citation>
    <scope>NUCLEOTIDE SEQUENCE [LARGE SCALE GENOMIC DNA]</scope>
    <source>
        <strain evidence="2">UoL-UT</strain>
    </source>
</reference>
<dbReference type="SUPFAM" id="SSF81383">
    <property type="entry name" value="F-box domain"/>
    <property type="match status" value="1"/>
</dbReference>
<dbReference type="InterPro" id="IPR001810">
    <property type="entry name" value="F-box_dom"/>
</dbReference>
<keyword evidence="3" id="KW-1185">Reference proteome</keyword>
<name>A0A443QGV9_9ACAR</name>
<dbReference type="GO" id="GO:0019005">
    <property type="term" value="C:SCF ubiquitin ligase complex"/>
    <property type="evidence" value="ECO:0007669"/>
    <property type="project" value="InterPro"/>
</dbReference>
<evidence type="ECO:0000313" key="2">
    <source>
        <dbReference type="EMBL" id="RWS02251.1"/>
    </source>
</evidence>
<dbReference type="Proteomes" id="UP000288716">
    <property type="component" value="Unassembled WGS sequence"/>
</dbReference>
<dbReference type="OrthoDB" id="101791at2759"/>
<dbReference type="AlphaFoldDB" id="A0A443QGV9"/>
<dbReference type="InterPro" id="IPR042508">
    <property type="entry name" value="FBXW5"/>
</dbReference>
<feature type="non-terminal residue" evidence="2">
    <location>
        <position position="159"/>
    </location>
</feature>
<accession>A0A443QGV9</accession>
<comment type="caution">
    <text evidence="2">The sequence shown here is derived from an EMBL/GenBank/DDBJ whole genome shotgun (WGS) entry which is preliminary data.</text>
</comment>
<organism evidence="2 3">
    <name type="scientific">Leptotrombidium deliense</name>
    <dbReference type="NCBI Taxonomy" id="299467"/>
    <lineage>
        <taxon>Eukaryota</taxon>
        <taxon>Metazoa</taxon>
        <taxon>Ecdysozoa</taxon>
        <taxon>Arthropoda</taxon>
        <taxon>Chelicerata</taxon>
        <taxon>Arachnida</taxon>
        <taxon>Acari</taxon>
        <taxon>Acariformes</taxon>
        <taxon>Trombidiformes</taxon>
        <taxon>Prostigmata</taxon>
        <taxon>Anystina</taxon>
        <taxon>Parasitengona</taxon>
        <taxon>Trombiculoidea</taxon>
        <taxon>Trombiculidae</taxon>
        <taxon>Leptotrombidium</taxon>
    </lineage>
</organism>
<dbReference type="EMBL" id="NCKV01056281">
    <property type="protein sequence ID" value="RWS02251.1"/>
    <property type="molecule type" value="Genomic_DNA"/>
</dbReference>
<dbReference type="VEuPathDB" id="VectorBase:LDEU014340"/>
<dbReference type="GO" id="GO:0016567">
    <property type="term" value="P:protein ubiquitination"/>
    <property type="evidence" value="ECO:0007669"/>
    <property type="project" value="InterPro"/>
</dbReference>
<dbReference type="PANTHER" id="PTHR20995:SF17">
    <property type="entry name" value="F-BOX_WD REPEAT-CONTAINING PROTEIN 5"/>
    <property type="match status" value="1"/>
</dbReference>
<dbReference type="PROSITE" id="PS50181">
    <property type="entry name" value="FBOX"/>
    <property type="match status" value="1"/>
</dbReference>
<evidence type="ECO:0000259" key="1">
    <source>
        <dbReference type="PROSITE" id="PS50181"/>
    </source>
</evidence>
<dbReference type="Pfam" id="PF12937">
    <property type="entry name" value="F-box-like"/>
    <property type="match status" value="1"/>
</dbReference>